<dbReference type="PANTHER" id="PTHR30472">
    <property type="entry name" value="FERRIC ENTEROBACTIN TRANSPORT SYSTEM PERMEASE PROTEIN"/>
    <property type="match status" value="1"/>
</dbReference>
<dbReference type="Pfam" id="PF01032">
    <property type="entry name" value="FecCD"/>
    <property type="match status" value="1"/>
</dbReference>
<evidence type="ECO:0000256" key="6">
    <source>
        <dbReference type="ARBA" id="ARBA00022989"/>
    </source>
</evidence>
<comment type="similarity">
    <text evidence="2">Belongs to the binding-protein-dependent transport system permease family. FecCD subfamily.</text>
</comment>
<comment type="subcellular location">
    <subcellularLocation>
        <location evidence="1">Cell membrane</location>
        <topology evidence="1">Multi-pass membrane protein</topology>
    </subcellularLocation>
</comment>
<dbReference type="AlphaFoldDB" id="Q97KX7"/>
<dbReference type="RefSeq" id="WP_010964107.1">
    <property type="nucleotide sequence ID" value="NC_003030.1"/>
</dbReference>
<evidence type="ECO:0000256" key="2">
    <source>
        <dbReference type="ARBA" id="ARBA00007935"/>
    </source>
</evidence>
<dbReference type="HOGENOM" id="CLU_013016_1_0_9"/>
<feature type="transmembrane region" description="Helical" evidence="8">
    <location>
        <begin position="241"/>
        <end position="274"/>
    </location>
</feature>
<gene>
    <name evidence="9" type="primary">fhuB</name>
    <name evidence="9" type="ordered locus">CA_C0789</name>
</gene>
<dbReference type="eggNOG" id="COG0609">
    <property type="taxonomic scope" value="Bacteria"/>
</dbReference>
<evidence type="ECO:0000256" key="1">
    <source>
        <dbReference type="ARBA" id="ARBA00004651"/>
    </source>
</evidence>
<keyword evidence="6 8" id="KW-1133">Transmembrane helix</keyword>
<sequence>MDKTNSITNFSSKLILSVIILIIMFILSLILGAEKVSLNDVWLAVSSSVKNGNINIIREIRLPREIAAVFVGAALAVSGAIMQGVSKNPLADPGLLGLTAGANAALTITITIAPSANYLTILISCFLGAAAAVVLVFGISFSKRGGSSPLRIVLAGSAVSTFLFAISQGMQIYFKLSKDVSMWTSGGLIGTSWDELAVIIPFITLGLATAFILSRQLTVLSLSEEVAVGLGQKTTPIKAILFVVVTILAGASVALASNLVFLGLMVPHIAYFIIGKDYRFVIPISTVLGAALMVFSDILGRLVASPYETPVAAIISIIGLPFFLFIVHKGGKNS</sequence>
<protein>
    <submittedName>
        <fullName evidence="9">Permease</fullName>
    </submittedName>
</protein>
<dbReference type="GO" id="GO:0033214">
    <property type="term" value="P:siderophore-iron import into cell"/>
    <property type="evidence" value="ECO:0007669"/>
    <property type="project" value="TreeGrafter"/>
</dbReference>
<dbReference type="PATRIC" id="fig|272562.8.peg.994"/>
<organism evidence="9 10">
    <name type="scientific">Clostridium acetobutylicum (strain ATCC 824 / DSM 792 / JCM 1419 / IAM 19013 / LMG 5710 / NBRC 13948 / NRRL B-527 / VKM B-1787 / 2291 / W)</name>
    <dbReference type="NCBI Taxonomy" id="272562"/>
    <lineage>
        <taxon>Bacteria</taxon>
        <taxon>Bacillati</taxon>
        <taxon>Bacillota</taxon>
        <taxon>Clostridia</taxon>
        <taxon>Eubacteriales</taxon>
        <taxon>Clostridiaceae</taxon>
        <taxon>Clostridium</taxon>
    </lineage>
</organism>
<dbReference type="InterPro" id="IPR000522">
    <property type="entry name" value="ABC_transptr_permease_BtuC"/>
</dbReference>
<dbReference type="Gene3D" id="1.10.3470.10">
    <property type="entry name" value="ABC transporter involved in vitamin B12 uptake, BtuC"/>
    <property type="match status" value="1"/>
</dbReference>
<evidence type="ECO:0000256" key="3">
    <source>
        <dbReference type="ARBA" id="ARBA00022448"/>
    </source>
</evidence>
<keyword evidence="4" id="KW-1003">Cell membrane</keyword>
<dbReference type="STRING" id="272562.CA_C0789"/>
<reference evidence="9 10" key="1">
    <citation type="journal article" date="2001" name="J. Bacteriol.">
        <title>Genome sequence and comparative analysis of the solvent-producing bacterium Clostridium acetobutylicum.</title>
        <authorList>
            <person name="Nolling J."/>
            <person name="Breton G."/>
            <person name="Omelchenko M.V."/>
            <person name="Makarova K.S."/>
            <person name="Zeng Q."/>
            <person name="Gibson R."/>
            <person name="Lee H.M."/>
            <person name="Dubois J."/>
            <person name="Qiu D."/>
            <person name="Hitti J."/>
            <person name="Wolf Y.I."/>
            <person name="Tatusov R.L."/>
            <person name="Sabathe F."/>
            <person name="Doucette-Stamm L."/>
            <person name="Soucaille P."/>
            <person name="Daly M.J."/>
            <person name="Bennett G.N."/>
            <person name="Koonin E.V."/>
            <person name="Smith D.R."/>
        </authorList>
    </citation>
    <scope>NUCLEOTIDE SEQUENCE [LARGE SCALE GENOMIC DNA]</scope>
    <source>
        <strain evidence="10">ATCC 824 / DSM 792 / JCM 1419 / LMG 5710 / VKM B-1787</strain>
    </source>
</reference>
<dbReference type="GeneID" id="44997300"/>
<feature type="transmembrane region" description="Helical" evidence="8">
    <location>
        <begin position="196"/>
        <end position="213"/>
    </location>
</feature>
<evidence type="ECO:0000256" key="5">
    <source>
        <dbReference type="ARBA" id="ARBA00022692"/>
    </source>
</evidence>
<feature type="transmembrane region" description="Helical" evidence="8">
    <location>
        <begin position="311"/>
        <end position="328"/>
    </location>
</feature>
<evidence type="ECO:0000256" key="7">
    <source>
        <dbReference type="ARBA" id="ARBA00023136"/>
    </source>
</evidence>
<evidence type="ECO:0000256" key="4">
    <source>
        <dbReference type="ARBA" id="ARBA00022475"/>
    </source>
</evidence>
<dbReference type="InterPro" id="IPR037294">
    <property type="entry name" value="ABC_BtuC-like"/>
</dbReference>
<dbReference type="PANTHER" id="PTHR30472:SF65">
    <property type="entry name" value="SIDEROPHORE TRANSPORT SYSTEM PERMEASE PROTEIN YFIZ-RELATED"/>
    <property type="match status" value="1"/>
</dbReference>
<accession>Q97KX7</accession>
<dbReference type="KEGG" id="cac:CA_C0789"/>
<feature type="transmembrane region" description="Helical" evidence="8">
    <location>
        <begin position="119"/>
        <end position="141"/>
    </location>
</feature>
<feature type="transmembrane region" description="Helical" evidence="8">
    <location>
        <begin position="280"/>
        <end position="299"/>
    </location>
</feature>
<dbReference type="EMBL" id="AE001437">
    <property type="protein sequence ID" value="AAK78765.1"/>
    <property type="molecule type" value="Genomic_DNA"/>
</dbReference>
<keyword evidence="5 8" id="KW-0812">Transmembrane</keyword>
<dbReference type="GO" id="GO:0022857">
    <property type="term" value="F:transmembrane transporter activity"/>
    <property type="evidence" value="ECO:0007669"/>
    <property type="project" value="InterPro"/>
</dbReference>
<dbReference type="GO" id="GO:0005886">
    <property type="term" value="C:plasma membrane"/>
    <property type="evidence" value="ECO:0007669"/>
    <property type="project" value="UniProtKB-SubCell"/>
</dbReference>
<evidence type="ECO:0000313" key="9">
    <source>
        <dbReference type="EMBL" id="AAK78765.1"/>
    </source>
</evidence>
<keyword evidence="7 8" id="KW-0472">Membrane</keyword>
<proteinExistence type="inferred from homology"/>
<keyword evidence="3" id="KW-0813">Transport</keyword>
<feature type="transmembrane region" description="Helical" evidence="8">
    <location>
        <begin position="12"/>
        <end position="33"/>
    </location>
</feature>
<dbReference type="FunFam" id="1.10.3470.10:FF:000001">
    <property type="entry name" value="Vitamin B12 ABC transporter permease BtuC"/>
    <property type="match status" value="1"/>
</dbReference>
<dbReference type="SUPFAM" id="SSF81345">
    <property type="entry name" value="ABC transporter involved in vitamin B12 uptake, BtuC"/>
    <property type="match status" value="1"/>
</dbReference>
<feature type="transmembrane region" description="Helical" evidence="8">
    <location>
        <begin position="66"/>
        <end position="82"/>
    </location>
</feature>
<name>Q97KX7_CLOAB</name>
<dbReference type="OrthoDB" id="9792889at2"/>
<dbReference type="Proteomes" id="UP000000814">
    <property type="component" value="Chromosome"/>
</dbReference>
<feature type="transmembrane region" description="Helical" evidence="8">
    <location>
        <begin position="153"/>
        <end position="176"/>
    </location>
</feature>
<dbReference type="PIR" id="B96997">
    <property type="entry name" value="B96997"/>
</dbReference>
<keyword evidence="10" id="KW-1185">Reference proteome</keyword>
<evidence type="ECO:0000313" key="10">
    <source>
        <dbReference type="Proteomes" id="UP000000814"/>
    </source>
</evidence>
<dbReference type="CDD" id="cd06550">
    <property type="entry name" value="TM_ABC_iron-siderophores_like"/>
    <property type="match status" value="1"/>
</dbReference>
<evidence type="ECO:0000256" key="8">
    <source>
        <dbReference type="SAM" id="Phobius"/>
    </source>
</evidence>